<name>A0ACB8AHX2_9AGAM</name>
<evidence type="ECO:0000313" key="2">
    <source>
        <dbReference type="Proteomes" id="UP000790377"/>
    </source>
</evidence>
<dbReference type="EMBL" id="MU267642">
    <property type="protein sequence ID" value="KAH7912850.1"/>
    <property type="molecule type" value="Genomic_DNA"/>
</dbReference>
<proteinExistence type="predicted"/>
<comment type="caution">
    <text evidence="1">The sequence shown here is derived from an EMBL/GenBank/DDBJ whole genome shotgun (WGS) entry which is preliminary data.</text>
</comment>
<protein>
    <submittedName>
        <fullName evidence="1">Uncharacterized protein</fullName>
    </submittedName>
</protein>
<keyword evidence="2" id="KW-1185">Reference proteome</keyword>
<accession>A0ACB8AHX2</accession>
<dbReference type="Proteomes" id="UP000790377">
    <property type="component" value="Unassembled WGS sequence"/>
</dbReference>
<organism evidence="1 2">
    <name type="scientific">Hygrophoropsis aurantiaca</name>
    <dbReference type="NCBI Taxonomy" id="72124"/>
    <lineage>
        <taxon>Eukaryota</taxon>
        <taxon>Fungi</taxon>
        <taxon>Dikarya</taxon>
        <taxon>Basidiomycota</taxon>
        <taxon>Agaricomycotina</taxon>
        <taxon>Agaricomycetes</taxon>
        <taxon>Agaricomycetidae</taxon>
        <taxon>Boletales</taxon>
        <taxon>Coniophorineae</taxon>
        <taxon>Hygrophoropsidaceae</taxon>
        <taxon>Hygrophoropsis</taxon>
    </lineage>
</organism>
<gene>
    <name evidence="1" type="ORF">BJ138DRAFT_1147315</name>
</gene>
<reference evidence="1" key="1">
    <citation type="journal article" date="2021" name="New Phytol.">
        <title>Evolutionary innovations through gain and loss of genes in the ectomycorrhizal Boletales.</title>
        <authorList>
            <person name="Wu G."/>
            <person name="Miyauchi S."/>
            <person name="Morin E."/>
            <person name="Kuo A."/>
            <person name="Drula E."/>
            <person name="Varga T."/>
            <person name="Kohler A."/>
            <person name="Feng B."/>
            <person name="Cao Y."/>
            <person name="Lipzen A."/>
            <person name="Daum C."/>
            <person name="Hundley H."/>
            <person name="Pangilinan J."/>
            <person name="Johnson J."/>
            <person name="Barry K."/>
            <person name="LaButti K."/>
            <person name="Ng V."/>
            <person name="Ahrendt S."/>
            <person name="Min B."/>
            <person name="Choi I.G."/>
            <person name="Park H."/>
            <person name="Plett J.M."/>
            <person name="Magnuson J."/>
            <person name="Spatafora J.W."/>
            <person name="Nagy L.G."/>
            <person name="Henrissat B."/>
            <person name="Grigoriev I.V."/>
            <person name="Yang Z.L."/>
            <person name="Xu J."/>
            <person name="Martin F.M."/>
        </authorList>
    </citation>
    <scope>NUCLEOTIDE SEQUENCE</scope>
    <source>
        <strain evidence="1">ATCC 28755</strain>
    </source>
</reference>
<sequence>MPSPPFRFLAPASATVSSSPTDNSMDIYSASCNPPRRAKRLRSNSGSLIASPGRYARTHPEAPFLASEVDREDSDDEGQAAPAPAPKRRGRKPAMLSRAAREAQRKVNHSLIEKARRTKINDALSTLRELVPPEYKRSVDSATGHESDEDGADTRKNKGKPKEEKEFKLEILVRTVAYLQDLREKMKELENGTCQRCAEDLQEREVSKCRGRDREVKDALSETPRGSSVASRASTVESTRLPSISAWLPRSGKPANALFPTSSHSPSLQPLLNPMSTHHQLPTPPTSESLPPASTSYPLPPMLTLPSPSTFFRSAGSSSAGLQTSSQHRMDFRSPASKSDSSPVVSPVYSPEDETAASLLLQISTSSPQARFKKPSSSERKGSNEGHFNALTPGKLLGLLDEK</sequence>
<evidence type="ECO:0000313" key="1">
    <source>
        <dbReference type="EMBL" id="KAH7912850.1"/>
    </source>
</evidence>